<comment type="caution">
    <text evidence="1">The sequence shown here is derived from an EMBL/GenBank/DDBJ whole genome shotgun (WGS) entry which is preliminary data.</text>
</comment>
<dbReference type="EMBL" id="BAAANN010000011">
    <property type="protein sequence ID" value="GAA1959359.1"/>
    <property type="molecule type" value="Genomic_DNA"/>
</dbReference>
<dbReference type="RefSeq" id="WP_344418456.1">
    <property type="nucleotide sequence ID" value="NZ_BAAANN010000011.1"/>
</dbReference>
<accession>A0ABN2QWJ6</accession>
<dbReference type="Pfam" id="PF10604">
    <property type="entry name" value="Polyketide_cyc2"/>
    <property type="match status" value="1"/>
</dbReference>
<dbReference type="CDD" id="cd07812">
    <property type="entry name" value="SRPBCC"/>
    <property type="match status" value="1"/>
</dbReference>
<protein>
    <submittedName>
        <fullName evidence="1">SRPBCC family protein</fullName>
    </submittedName>
</protein>
<reference evidence="1 2" key="1">
    <citation type="journal article" date="2019" name="Int. J. Syst. Evol. Microbiol.">
        <title>The Global Catalogue of Microorganisms (GCM) 10K type strain sequencing project: providing services to taxonomists for standard genome sequencing and annotation.</title>
        <authorList>
            <consortium name="The Broad Institute Genomics Platform"/>
            <consortium name="The Broad Institute Genome Sequencing Center for Infectious Disease"/>
            <person name="Wu L."/>
            <person name="Ma J."/>
        </authorList>
    </citation>
    <scope>NUCLEOTIDE SEQUENCE [LARGE SCALE GENOMIC DNA]</scope>
    <source>
        <strain evidence="1 2">JCM 14545</strain>
    </source>
</reference>
<organism evidence="1 2">
    <name type="scientific">Amycolatopsis minnesotensis</name>
    <dbReference type="NCBI Taxonomy" id="337894"/>
    <lineage>
        <taxon>Bacteria</taxon>
        <taxon>Bacillati</taxon>
        <taxon>Actinomycetota</taxon>
        <taxon>Actinomycetes</taxon>
        <taxon>Pseudonocardiales</taxon>
        <taxon>Pseudonocardiaceae</taxon>
        <taxon>Amycolatopsis</taxon>
    </lineage>
</organism>
<dbReference type="SUPFAM" id="SSF55961">
    <property type="entry name" value="Bet v1-like"/>
    <property type="match status" value="1"/>
</dbReference>
<name>A0ABN2QWJ6_9PSEU</name>
<evidence type="ECO:0000313" key="2">
    <source>
        <dbReference type="Proteomes" id="UP001501116"/>
    </source>
</evidence>
<evidence type="ECO:0000313" key="1">
    <source>
        <dbReference type="EMBL" id="GAA1959359.1"/>
    </source>
</evidence>
<proteinExistence type="predicted"/>
<keyword evidence="2" id="KW-1185">Reference proteome</keyword>
<sequence>MTAVERVVPAGAAEVFAVLADGWSYGAWVVGNSHVRDVDPRWPEVGTRLHHRSGAWPVQVNDITVVRAVEKDRFLRLAARLWPLGQAEIALELHPAAGGTRVVLTEVVTDGPLKIVPDPVQAVLFKPRNTEALARLSDLVQGRGAARSH</sequence>
<dbReference type="Gene3D" id="3.30.530.20">
    <property type="match status" value="1"/>
</dbReference>
<gene>
    <name evidence="1" type="ORF">GCM10009754_32310</name>
</gene>
<dbReference type="Proteomes" id="UP001501116">
    <property type="component" value="Unassembled WGS sequence"/>
</dbReference>
<dbReference type="InterPro" id="IPR019587">
    <property type="entry name" value="Polyketide_cyclase/dehydratase"/>
</dbReference>
<dbReference type="InterPro" id="IPR023393">
    <property type="entry name" value="START-like_dom_sf"/>
</dbReference>